<accession>A0A1Q3FIN8</accession>
<evidence type="ECO:0000256" key="12">
    <source>
        <dbReference type="ARBA" id="ARBA00023136"/>
    </source>
</evidence>
<evidence type="ECO:0000256" key="13">
    <source>
        <dbReference type="PIRSR" id="PIRSR602401-1"/>
    </source>
</evidence>
<evidence type="ECO:0000256" key="2">
    <source>
        <dbReference type="ARBA" id="ARBA00004174"/>
    </source>
</evidence>
<feature type="binding site" description="axial binding residue" evidence="13">
    <location>
        <position position="450"/>
    </location>
    <ligand>
        <name>heme</name>
        <dbReference type="ChEBI" id="CHEBI:30413"/>
    </ligand>
    <ligandPart>
        <name>Fe</name>
        <dbReference type="ChEBI" id="CHEBI:18248"/>
    </ligandPart>
</feature>
<keyword evidence="15" id="KW-0812">Transmembrane</keyword>
<dbReference type="GO" id="GO:0004497">
    <property type="term" value="F:monooxygenase activity"/>
    <property type="evidence" value="ECO:0007669"/>
    <property type="project" value="UniProtKB-KW"/>
</dbReference>
<evidence type="ECO:0000256" key="15">
    <source>
        <dbReference type="SAM" id="Phobius"/>
    </source>
</evidence>
<evidence type="ECO:0000256" key="9">
    <source>
        <dbReference type="ARBA" id="ARBA00023002"/>
    </source>
</evidence>
<comment type="similarity">
    <text evidence="4 14">Belongs to the cytochrome P450 family.</text>
</comment>
<keyword evidence="8" id="KW-0492">Microsome</keyword>
<dbReference type="Gene3D" id="1.10.630.10">
    <property type="entry name" value="Cytochrome P450"/>
    <property type="match status" value="1"/>
</dbReference>
<dbReference type="SUPFAM" id="SSF48264">
    <property type="entry name" value="Cytochrome P450"/>
    <property type="match status" value="1"/>
</dbReference>
<evidence type="ECO:0000256" key="8">
    <source>
        <dbReference type="ARBA" id="ARBA00022848"/>
    </source>
</evidence>
<dbReference type="EMBL" id="GFDL01007649">
    <property type="protein sequence ID" value="JAV27396.1"/>
    <property type="molecule type" value="Transcribed_RNA"/>
</dbReference>
<dbReference type="PRINTS" id="PR00463">
    <property type="entry name" value="EP450I"/>
</dbReference>
<feature type="transmembrane region" description="Helical" evidence="15">
    <location>
        <begin position="6"/>
        <end position="22"/>
    </location>
</feature>
<keyword evidence="7" id="KW-0256">Endoplasmic reticulum</keyword>
<name>A0A1Q3FIN8_CULTA</name>
<keyword evidence="12 15" id="KW-0472">Membrane</keyword>
<dbReference type="Pfam" id="PF00067">
    <property type="entry name" value="p450"/>
    <property type="match status" value="1"/>
</dbReference>
<comment type="cofactor">
    <cofactor evidence="1 13">
        <name>heme</name>
        <dbReference type="ChEBI" id="CHEBI:30413"/>
    </cofactor>
</comment>
<dbReference type="AlphaFoldDB" id="A0A1Q3FIN8"/>
<keyword evidence="11 14" id="KW-0503">Monooxygenase</keyword>
<evidence type="ECO:0000256" key="5">
    <source>
        <dbReference type="ARBA" id="ARBA00022617"/>
    </source>
</evidence>
<evidence type="ECO:0000256" key="10">
    <source>
        <dbReference type="ARBA" id="ARBA00023004"/>
    </source>
</evidence>
<dbReference type="FunFam" id="1.10.630.10:FF:000042">
    <property type="entry name" value="Cytochrome P450"/>
    <property type="match status" value="1"/>
</dbReference>
<dbReference type="InterPro" id="IPR017972">
    <property type="entry name" value="Cyt_P450_CS"/>
</dbReference>
<evidence type="ECO:0000256" key="6">
    <source>
        <dbReference type="ARBA" id="ARBA00022723"/>
    </source>
</evidence>
<dbReference type="PANTHER" id="PTHR24292:SF100">
    <property type="entry name" value="CYTOCHROME P450 6A16, ISOFORM B-RELATED"/>
    <property type="match status" value="1"/>
</dbReference>
<comment type="subcellular location">
    <subcellularLocation>
        <location evidence="3">Endoplasmic reticulum membrane</location>
        <topology evidence="3">Peripheral membrane protein</topology>
    </subcellularLocation>
    <subcellularLocation>
        <location evidence="2">Microsome membrane</location>
        <topology evidence="2">Peripheral membrane protein</topology>
    </subcellularLocation>
</comment>
<sequence length="509" mass="58097">MTLLNTLLYLVLPAVALVYLFIRRKFSYWADRNVPYAPGSFPLGSLQGMGSKYHMTQIFERIYQQFKNVSPAAGFYLTMRPTLMVTDLELVKQILVKDFNSFRDRGMFYNEQDDPVSAHLFAIDGEKWRFLRNKLSPTFTSGKIKYMFHTMQEIGEQFVQCFERYVERGESVDAKALCTRFTCDVVGSCAFGLNCNSLKNEGSELINIANRLFKPTPIDAMWQFFFMSFKDLAVKLRMSITPRDVSKYFMKLIPETVTYREKNNVTRPDFLQLLIQLKNKGTVDGAEQEASSETLTMNQVVAQSFVFMLGGFETSSTALTFALFDLANNPEIQEKTRNEITAVLKRHDGKITYEAIKDMTYLEQVVNETLRMHPPVPFIARNANHAYRLTSPDVTLEADTMVMVPVYAIHSDPDIYPNPSRFDPDRFTPEAVQARHSHAFLPFGDGPRNCIGLRFALLEVKFAIAVLLCKFRFATSARMTLPLELDISAPTMVAKGGVWLDVKRVNPIE</sequence>
<dbReference type="PROSITE" id="PS00086">
    <property type="entry name" value="CYTOCHROME_P450"/>
    <property type="match status" value="1"/>
</dbReference>
<dbReference type="PRINTS" id="PR00385">
    <property type="entry name" value="P450"/>
</dbReference>
<proteinExistence type="inferred from homology"/>
<dbReference type="InterPro" id="IPR002401">
    <property type="entry name" value="Cyt_P450_E_grp-I"/>
</dbReference>
<dbReference type="InterPro" id="IPR050476">
    <property type="entry name" value="Insect_CytP450_Detox"/>
</dbReference>
<dbReference type="PANTHER" id="PTHR24292">
    <property type="entry name" value="CYTOCHROME P450"/>
    <property type="match status" value="1"/>
</dbReference>
<evidence type="ECO:0000256" key="1">
    <source>
        <dbReference type="ARBA" id="ARBA00001971"/>
    </source>
</evidence>
<protein>
    <submittedName>
        <fullName evidence="16">Putative cytochrome p450</fullName>
    </submittedName>
</protein>
<reference evidence="16" key="1">
    <citation type="submission" date="2017-01" db="EMBL/GenBank/DDBJ databases">
        <title>A deep insight into the sialotranscriptome of adult male and female Cluex tarsalis mosquitoes.</title>
        <authorList>
            <person name="Ribeiro J.M."/>
            <person name="Moreira F."/>
            <person name="Bernard K.A."/>
            <person name="Calvo E."/>
        </authorList>
    </citation>
    <scope>NUCLEOTIDE SEQUENCE</scope>
    <source>
        <strain evidence="16">Kern County</strain>
        <tissue evidence="16">Salivary glands</tissue>
    </source>
</reference>
<dbReference type="CDD" id="cd11056">
    <property type="entry name" value="CYP6-like"/>
    <property type="match status" value="1"/>
</dbReference>
<dbReference type="InterPro" id="IPR036396">
    <property type="entry name" value="Cyt_P450_sf"/>
</dbReference>
<keyword evidence="9 14" id="KW-0560">Oxidoreductase</keyword>
<dbReference type="GO" id="GO:0005506">
    <property type="term" value="F:iron ion binding"/>
    <property type="evidence" value="ECO:0007669"/>
    <property type="project" value="InterPro"/>
</dbReference>
<evidence type="ECO:0000256" key="14">
    <source>
        <dbReference type="RuleBase" id="RU000461"/>
    </source>
</evidence>
<evidence type="ECO:0000256" key="3">
    <source>
        <dbReference type="ARBA" id="ARBA00004406"/>
    </source>
</evidence>
<keyword evidence="5 13" id="KW-0349">Heme</keyword>
<evidence type="ECO:0000256" key="7">
    <source>
        <dbReference type="ARBA" id="ARBA00022824"/>
    </source>
</evidence>
<dbReference type="InterPro" id="IPR001128">
    <property type="entry name" value="Cyt_P450"/>
</dbReference>
<dbReference type="GO" id="GO:0005789">
    <property type="term" value="C:endoplasmic reticulum membrane"/>
    <property type="evidence" value="ECO:0007669"/>
    <property type="project" value="UniProtKB-SubCell"/>
</dbReference>
<evidence type="ECO:0000256" key="4">
    <source>
        <dbReference type="ARBA" id="ARBA00010617"/>
    </source>
</evidence>
<keyword evidence="10 13" id="KW-0408">Iron</keyword>
<evidence type="ECO:0000313" key="16">
    <source>
        <dbReference type="EMBL" id="JAV27396.1"/>
    </source>
</evidence>
<keyword evidence="15" id="KW-1133">Transmembrane helix</keyword>
<organism evidence="16">
    <name type="scientific">Culex tarsalis</name>
    <name type="common">Encephalitis mosquito</name>
    <dbReference type="NCBI Taxonomy" id="7177"/>
    <lineage>
        <taxon>Eukaryota</taxon>
        <taxon>Metazoa</taxon>
        <taxon>Ecdysozoa</taxon>
        <taxon>Arthropoda</taxon>
        <taxon>Hexapoda</taxon>
        <taxon>Insecta</taxon>
        <taxon>Pterygota</taxon>
        <taxon>Neoptera</taxon>
        <taxon>Endopterygota</taxon>
        <taxon>Diptera</taxon>
        <taxon>Nematocera</taxon>
        <taxon>Culicoidea</taxon>
        <taxon>Culicidae</taxon>
        <taxon>Culicinae</taxon>
        <taxon>Culicini</taxon>
        <taxon>Culex</taxon>
        <taxon>Culex</taxon>
    </lineage>
</organism>
<dbReference type="GO" id="GO:0020037">
    <property type="term" value="F:heme binding"/>
    <property type="evidence" value="ECO:0007669"/>
    <property type="project" value="InterPro"/>
</dbReference>
<keyword evidence="6 13" id="KW-0479">Metal-binding</keyword>
<dbReference type="GO" id="GO:0016705">
    <property type="term" value="F:oxidoreductase activity, acting on paired donors, with incorporation or reduction of molecular oxygen"/>
    <property type="evidence" value="ECO:0007669"/>
    <property type="project" value="InterPro"/>
</dbReference>
<evidence type="ECO:0000256" key="11">
    <source>
        <dbReference type="ARBA" id="ARBA00023033"/>
    </source>
</evidence>